<dbReference type="EMBL" id="BQNB010012279">
    <property type="protein sequence ID" value="GJT01546.1"/>
    <property type="molecule type" value="Genomic_DNA"/>
</dbReference>
<proteinExistence type="predicted"/>
<gene>
    <name evidence="2" type="ORF">Tco_0822715</name>
    <name evidence="3" type="ORF">Tco_0822716</name>
</gene>
<reference evidence="2" key="2">
    <citation type="submission" date="2022-01" db="EMBL/GenBank/DDBJ databases">
        <authorList>
            <person name="Yamashiro T."/>
            <person name="Shiraishi A."/>
            <person name="Satake H."/>
            <person name="Nakayama K."/>
        </authorList>
    </citation>
    <scope>NUCLEOTIDE SEQUENCE</scope>
</reference>
<keyword evidence="4" id="KW-1185">Reference proteome</keyword>
<keyword evidence="1" id="KW-0732">Signal</keyword>
<evidence type="ECO:0000256" key="1">
    <source>
        <dbReference type="SAM" id="SignalP"/>
    </source>
</evidence>
<feature type="signal peptide" evidence="1">
    <location>
        <begin position="1"/>
        <end position="18"/>
    </location>
</feature>
<evidence type="ECO:0000313" key="3">
    <source>
        <dbReference type="EMBL" id="GJT01547.1"/>
    </source>
</evidence>
<dbReference type="Proteomes" id="UP001151760">
    <property type="component" value="Unassembled WGS sequence"/>
</dbReference>
<sequence>MLINIVFCFAVLFPILRIKHELINLVKNLLQYNKLDIHNKDVFLVDLPVIRFEDLQERRHREVEEMSFMLEKCFAFSLKRASQRAKVCPKRSTLPDLAYAVSRLRLHYDRYPAVIEGYNDANWISDIKNSRSTSRYVFTLGRAAISWKSSKQTVIAKPTME</sequence>
<dbReference type="EMBL" id="BQNB010012279">
    <property type="protein sequence ID" value="GJT01547.1"/>
    <property type="molecule type" value="Genomic_DNA"/>
</dbReference>
<reference evidence="2" key="1">
    <citation type="journal article" date="2022" name="Int. J. Mol. Sci.">
        <title>Draft Genome of Tanacetum Coccineum: Genomic Comparison of Closely Related Tanacetum-Family Plants.</title>
        <authorList>
            <person name="Yamashiro T."/>
            <person name="Shiraishi A."/>
            <person name="Nakayama K."/>
            <person name="Satake H."/>
        </authorList>
    </citation>
    <scope>NUCLEOTIDE SEQUENCE</scope>
</reference>
<protein>
    <submittedName>
        <fullName evidence="2">Uncharacterized protein</fullName>
    </submittedName>
</protein>
<organism evidence="2 4">
    <name type="scientific">Tanacetum coccineum</name>
    <dbReference type="NCBI Taxonomy" id="301880"/>
    <lineage>
        <taxon>Eukaryota</taxon>
        <taxon>Viridiplantae</taxon>
        <taxon>Streptophyta</taxon>
        <taxon>Embryophyta</taxon>
        <taxon>Tracheophyta</taxon>
        <taxon>Spermatophyta</taxon>
        <taxon>Magnoliopsida</taxon>
        <taxon>eudicotyledons</taxon>
        <taxon>Gunneridae</taxon>
        <taxon>Pentapetalae</taxon>
        <taxon>asterids</taxon>
        <taxon>campanulids</taxon>
        <taxon>Asterales</taxon>
        <taxon>Asteraceae</taxon>
        <taxon>Asteroideae</taxon>
        <taxon>Anthemideae</taxon>
        <taxon>Anthemidinae</taxon>
        <taxon>Tanacetum</taxon>
    </lineage>
</organism>
<evidence type="ECO:0000313" key="2">
    <source>
        <dbReference type="EMBL" id="GJT01546.1"/>
    </source>
</evidence>
<evidence type="ECO:0000313" key="4">
    <source>
        <dbReference type="Proteomes" id="UP001151760"/>
    </source>
</evidence>
<feature type="chain" id="PRO_5045029974" evidence="1">
    <location>
        <begin position="19"/>
        <end position="161"/>
    </location>
</feature>
<name>A0ABQ5AK08_9ASTR</name>
<comment type="caution">
    <text evidence="2">The sequence shown here is derived from an EMBL/GenBank/DDBJ whole genome shotgun (WGS) entry which is preliminary data.</text>
</comment>
<accession>A0ABQ5AK08</accession>